<reference evidence="3" key="1">
    <citation type="submission" date="2010-08" db="EMBL/GenBank/DDBJ databases">
        <authorList>
            <consortium name="Caenorhabditis japonica Sequencing Consortium"/>
            <person name="Wilson R.K."/>
        </authorList>
    </citation>
    <scope>NUCLEOTIDE SEQUENCE [LARGE SCALE GENOMIC DNA]</scope>
    <source>
        <strain evidence="3">DF5081</strain>
    </source>
</reference>
<evidence type="ECO:0000313" key="3">
    <source>
        <dbReference type="Proteomes" id="UP000005237"/>
    </source>
</evidence>
<keyword evidence="1" id="KW-1133">Transmembrane helix</keyword>
<name>A0A8R1ENR7_CAEJA</name>
<reference evidence="2" key="2">
    <citation type="submission" date="2022-06" db="UniProtKB">
        <authorList>
            <consortium name="EnsemblMetazoa"/>
        </authorList>
    </citation>
    <scope>IDENTIFICATION</scope>
    <source>
        <strain evidence="2">DF5081</strain>
    </source>
</reference>
<dbReference type="SUPFAM" id="SSF56672">
    <property type="entry name" value="DNA/RNA polymerases"/>
    <property type="match status" value="1"/>
</dbReference>
<evidence type="ECO:0008006" key="4">
    <source>
        <dbReference type="Google" id="ProtNLM"/>
    </source>
</evidence>
<dbReference type="Proteomes" id="UP000005237">
    <property type="component" value="Unassembled WGS sequence"/>
</dbReference>
<feature type="transmembrane region" description="Helical" evidence="1">
    <location>
        <begin position="208"/>
        <end position="227"/>
    </location>
</feature>
<dbReference type="EnsemblMetazoa" id="CJA40825.1">
    <property type="protein sequence ID" value="CJA40825.1"/>
    <property type="gene ID" value="WBGene00216673"/>
</dbReference>
<organism evidence="2 3">
    <name type="scientific">Caenorhabditis japonica</name>
    <dbReference type="NCBI Taxonomy" id="281687"/>
    <lineage>
        <taxon>Eukaryota</taxon>
        <taxon>Metazoa</taxon>
        <taxon>Ecdysozoa</taxon>
        <taxon>Nematoda</taxon>
        <taxon>Chromadorea</taxon>
        <taxon>Rhabditida</taxon>
        <taxon>Rhabditina</taxon>
        <taxon>Rhabditomorpha</taxon>
        <taxon>Rhabditoidea</taxon>
        <taxon>Rhabditidae</taxon>
        <taxon>Peloderinae</taxon>
        <taxon>Caenorhabditis</taxon>
    </lineage>
</organism>
<dbReference type="InterPro" id="IPR043502">
    <property type="entry name" value="DNA/RNA_pol_sf"/>
</dbReference>
<evidence type="ECO:0000313" key="2">
    <source>
        <dbReference type="EnsemblMetazoa" id="CJA40825.1"/>
    </source>
</evidence>
<proteinExistence type="predicted"/>
<protein>
    <recommendedName>
        <fullName evidence="4">Reverse transcriptase domain-containing protein</fullName>
    </recommendedName>
</protein>
<keyword evidence="3" id="KW-1185">Reference proteome</keyword>
<keyword evidence="1" id="KW-0472">Membrane</keyword>
<keyword evidence="1" id="KW-0812">Transmembrane</keyword>
<accession>A0A8R1ENR7</accession>
<evidence type="ECO:0000256" key="1">
    <source>
        <dbReference type="SAM" id="Phobius"/>
    </source>
</evidence>
<dbReference type="AlphaFoldDB" id="A0A8R1ENR7"/>
<sequence length="287" mass="33335">MIIGNDLIAWIQEKSVRVKLPSSRQIELTPFGLLTYPSFRKEAASEEIQCYIADAIPFREKLESALDSRILEQYEEDSSEQLTKEIAQLWRIENIGISPPSGKDKEESVDLLNEFLKNLRILNSGHVEVAFPWNGNETRLTHNFQMAFVRLKSVYPTTNLRNPTESAHEEIRHNFGHRQRDVTRFLWIKNVQEPLTVNNLVTYRFTRIPFGIACSPFILAATIQFFLRKKKVTDAEKAERIEENLYVDNVLFTTNEENEILSLYKKSKAAFNGMKMNLTTQQQQESF</sequence>